<accession>A0A644W6R6</accession>
<protein>
    <submittedName>
        <fullName evidence="2">3',5'-nucleoside bisphosphate phosphatase</fullName>
        <ecNumber evidence="2">3.1.3.97</ecNumber>
    </submittedName>
</protein>
<evidence type="ECO:0000313" key="2">
    <source>
        <dbReference type="EMBL" id="MPL99421.1"/>
    </source>
</evidence>
<dbReference type="EMBL" id="VSSQ01000666">
    <property type="protein sequence ID" value="MPL99421.1"/>
    <property type="molecule type" value="Genomic_DNA"/>
</dbReference>
<dbReference type="PANTHER" id="PTHR42924">
    <property type="entry name" value="EXONUCLEASE"/>
    <property type="match status" value="1"/>
</dbReference>
<dbReference type="InterPro" id="IPR016195">
    <property type="entry name" value="Pol/histidinol_Pase-like"/>
</dbReference>
<dbReference type="Gene3D" id="3.20.20.140">
    <property type="entry name" value="Metal-dependent hydrolases"/>
    <property type="match status" value="1"/>
</dbReference>
<comment type="caution">
    <text evidence="2">The sequence shown here is derived from an EMBL/GenBank/DDBJ whole genome shotgun (WGS) entry which is preliminary data.</text>
</comment>
<proteinExistence type="predicted"/>
<dbReference type="AlphaFoldDB" id="A0A644W6R6"/>
<dbReference type="GO" id="GO:0035312">
    <property type="term" value="F:5'-3' DNA exonuclease activity"/>
    <property type="evidence" value="ECO:0007669"/>
    <property type="project" value="TreeGrafter"/>
</dbReference>
<dbReference type="InterPro" id="IPR004013">
    <property type="entry name" value="PHP_dom"/>
</dbReference>
<dbReference type="SMART" id="SM00481">
    <property type="entry name" value="POLIIIAc"/>
    <property type="match status" value="1"/>
</dbReference>
<dbReference type="GO" id="GO:0004534">
    <property type="term" value="F:5'-3' RNA exonuclease activity"/>
    <property type="evidence" value="ECO:0007669"/>
    <property type="project" value="TreeGrafter"/>
</dbReference>
<dbReference type="Pfam" id="PF02811">
    <property type="entry name" value="PHP"/>
    <property type="match status" value="1"/>
</dbReference>
<dbReference type="InterPro" id="IPR003141">
    <property type="entry name" value="Pol/His_phosphatase_N"/>
</dbReference>
<keyword evidence="2" id="KW-0378">Hydrolase</keyword>
<sequence>MILVDLHLHSTFSDGSLTPEQLADQGKHRGLSVMSLTDHDTTAGLPSFMAACSRLNVRAVAGIELSADYPSTMHILGYRLDFSHPSLEKTLESIRKARDWRNSEMCRNLRKIGFDITLEEVEAEAAGDVVARPHMAKVMVRKGYVQDVASAFSRYLGNSGPVYVNRERLSPEDCISLIREAGGIAVLAHPVQTADSYAEIRIIAGKLKEWGLWGLECISAKHSAEQIFQYLSIASELGLFPTAGSDYHGSGFLSAMGIPVPEDLLPWARLGVSL</sequence>
<dbReference type="InterPro" id="IPR052018">
    <property type="entry name" value="PHP_domain"/>
</dbReference>
<organism evidence="2">
    <name type="scientific">bioreactor metagenome</name>
    <dbReference type="NCBI Taxonomy" id="1076179"/>
    <lineage>
        <taxon>unclassified sequences</taxon>
        <taxon>metagenomes</taxon>
        <taxon>ecological metagenomes</taxon>
    </lineage>
</organism>
<gene>
    <name evidence="2" type="ORF">SDC9_45639</name>
</gene>
<dbReference type="GO" id="GO:0097657">
    <property type="term" value="F:3',5'-nucleotide bisphosphate phosphatase activity"/>
    <property type="evidence" value="ECO:0007669"/>
    <property type="project" value="UniProtKB-EC"/>
</dbReference>
<reference evidence="2" key="1">
    <citation type="submission" date="2019-08" db="EMBL/GenBank/DDBJ databases">
        <authorList>
            <person name="Kucharzyk K."/>
            <person name="Murdoch R.W."/>
            <person name="Higgins S."/>
            <person name="Loffler F."/>
        </authorList>
    </citation>
    <scope>NUCLEOTIDE SEQUENCE</scope>
</reference>
<name>A0A644W6R6_9ZZZZ</name>
<evidence type="ECO:0000259" key="1">
    <source>
        <dbReference type="SMART" id="SM00481"/>
    </source>
</evidence>
<dbReference type="Gene3D" id="1.10.150.650">
    <property type="match status" value="1"/>
</dbReference>
<feature type="domain" description="Polymerase/histidinol phosphatase N-terminal" evidence="1">
    <location>
        <begin position="4"/>
        <end position="69"/>
    </location>
</feature>
<dbReference type="CDD" id="cd07438">
    <property type="entry name" value="PHP_HisPPase_AMP"/>
    <property type="match status" value="1"/>
</dbReference>
<dbReference type="SUPFAM" id="SSF89550">
    <property type="entry name" value="PHP domain-like"/>
    <property type="match status" value="1"/>
</dbReference>
<dbReference type="PANTHER" id="PTHR42924:SF3">
    <property type="entry name" value="POLYMERASE_HISTIDINOL PHOSPHATASE N-TERMINAL DOMAIN-CONTAINING PROTEIN"/>
    <property type="match status" value="1"/>
</dbReference>
<dbReference type="EC" id="3.1.3.97" evidence="2"/>